<dbReference type="AlphaFoldDB" id="X6ND13"/>
<dbReference type="EMBL" id="ASPP01010108">
    <property type="protein sequence ID" value="ETO23217.1"/>
    <property type="molecule type" value="Genomic_DNA"/>
</dbReference>
<dbReference type="Proteomes" id="UP000023152">
    <property type="component" value="Unassembled WGS sequence"/>
</dbReference>
<name>X6ND13_RETFI</name>
<feature type="transmembrane region" description="Helical" evidence="1">
    <location>
        <begin position="6"/>
        <end position="34"/>
    </location>
</feature>
<keyword evidence="1" id="KW-0812">Transmembrane</keyword>
<proteinExistence type="predicted"/>
<comment type="caution">
    <text evidence="2">The sequence shown here is derived from an EMBL/GenBank/DDBJ whole genome shotgun (WGS) entry which is preliminary data.</text>
</comment>
<evidence type="ECO:0000256" key="1">
    <source>
        <dbReference type="SAM" id="Phobius"/>
    </source>
</evidence>
<gene>
    <name evidence="2" type="ORF">RFI_13970</name>
</gene>
<sequence length="537" mass="63341">MLEALFLYILISRFSWPIFGALLSTFLIVVLVGIHRNKSLAVRYNFVQKDGKTNEKTSEGISIYKVKRRTNLGWIEKLRSIIQSSNEPKSSCGEFSFALPQDLDIPNLSRPCEVVSKEEFIERYEKRIKKEGKVLMGYCIDPNDLSIYLLECDKKQWNDQLKECKYNYTMALFQQKFQQKETTIYRVSADLWPAIVSKCTADSDHTAKSSKPVFEKVLLLFDSDPFMGGVSDYLGHMFQFSSKSIQFISNHSPWAALQFYIVQLKRLEKNDELKQMKRKLLLLLHQYFLWTYNELNQCKYEKRPYLIWRMRCHDIYFWNEFLKPSLPGVKHLFVYQSLWKSVQCVINKFHDKAIPYFLSLFGVDDMYRYYCDPSMYFTALQECANNHSEFHSRSIYLDNFSQDYIVDVACEVLSNLIYAMFFLNGKHKRLSFETEKHNDKEGKDNRSDVAKSSFSCLVRYDTDICNGGVDMLDKIVKSIGWDDQHFEWETHKEKIDKILQDTKSEPFYPSVMTEEQIKKISWVIAQYEGIQYVSDIQ</sequence>
<keyword evidence="3" id="KW-1185">Reference proteome</keyword>
<keyword evidence="1" id="KW-0472">Membrane</keyword>
<keyword evidence="1" id="KW-1133">Transmembrane helix</keyword>
<evidence type="ECO:0000313" key="3">
    <source>
        <dbReference type="Proteomes" id="UP000023152"/>
    </source>
</evidence>
<accession>X6ND13</accession>
<protein>
    <submittedName>
        <fullName evidence="2">Uncharacterized protein</fullName>
    </submittedName>
</protein>
<evidence type="ECO:0000313" key="2">
    <source>
        <dbReference type="EMBL" id="ETO23217.1"/>
    </source>
</evidence>
<organism evidence="2 3">
    <name type="scientific">Reticulomyxa filosa</name>
    <dbReference type="NCBI Taxonomy" id="46433"/>
    <lineage>
        <taxon>Eukaryota</taxon>
        <taxon>Sar</taxon>
        <taxon>Rhizaria</taxon>
        <taxon>Retaria</taxon>
        <taxon>Foraminifera</taxon>
        <taxon>Monothalamids</taxon>
        <taxon>Reticulomyxidae</taxon>
        <taxon>Reticulomyxa</taxon>
    </lineage>
</organism>
<reference evidence="2 3" key="1">
    <citation type="journal article" date="2013" name="Curr. Biol.">
        <title>The Genome of the Foraminiferan Reticulomyxa filosa.</title>
        <authorList>
            <person name="Glockner G."/>
            <person name="Hulsmann N."/>
            <person name="Schleicher M."/>
            <person name="Noegel A.A."/>
            <person name="Eichinger L."/>
            <person name="Gallinger C."/>
            <person name="Pawlowski J."/>
            <person name="Sierra R."/>
            <person name="Euteneuer U."/>
            <person name="Pillet L."/>
            <person name="Moustafa A."/>
            <person name="Platzer M."/>
            <person name="Groth M."/>
            <person name="Szafranski K."/>
            <person name="Schliwa M."/>
        </authorList>
    </citation>
    <scope>NUCLEOTIDE SEQUENCE [LARGE SCALE GENOMIC DNA]</scope>
</reference>